<dbReference type="PROSITE" id="PS50048">
    <property type="entry name" value="ZN2_CY6_FUNGAL_2"/>
    <property type="match status" value="1"/>
</dbReference>
<accession>A0A6A5VWG9</accession>
<evidence type="ECO:0000256" key="1">
    <source>
        <dbReference type="ARBA" id="ARBA00023242"/>
    </source>
</evidence>
<gene>
    <name evidence="4" type="ORF">P154DRAFT_477036</name>
</gene>
<dbReference type="InterPro" id="IPR053175">
    <property type="entry name" value="DHMBA_Reg_Transcription_Factor"/>
</dbReference>
<dbReference type="Gene3D" id="4.10.240.10">
    <property type="entry name" value="Zn(2)-C6 fungal-type DNA-binding domain"/>
    <property type="match status" value="1"/>
</dbReference>
<evidence type="ECO:0000259" key="3">
    <source>
        <dbReference type="PROSITE" id="PS50048"/>
    </source>
</evidence>
<feature type="compositionally biased region" description="Basic and acidic residues" evidence="2">
    <location>
        <begin position="97"/>
        <end position="107"/>
    </location>
</feature>
<dbReference type="PANTHER" id="PTHR38791">
    <property type="entry name" value="ZN(II)2CYS6 TRANSCRIPTION FACTOR (EUROFUNG)-RELATED-RELATED"/>
    <property type="match status" value="1"/>
</dbReference>
<feature type="compositionally biased region" description="Low complexity" evidence="2">
    <location>
        <begin position="72"/>
        <end position="94"/>
    </location>
</feature>
<evidence type="ECO:0000313" key="5">
    <source>
        <dbReference type="Proteomes" id="UP000799779"/>
    </source>
</evidence>
<evidence type="ECO:0000313" key="4">
    <source>
        <dbReference type="EMBL" id="KAF1993750.1"/>
    </source>
</evidence>
<dbReference type="GO" id="GO:0000981">
    <property type="term" value="F:DNA-binding transcription factor activity, RNA polymerase II-specific"/>
    <property type="evidence" value="ECO:0007669"/>
    <property type="project" value="InterPro"/>
</dbReference>
<dbReference type="Pfam" id="PF00172">
    <property type="entry name" value="Zn_clus"/>
    <property type="match status" value="1"/>
</dbReference>
<feature type="region of interest" description="Disordered" evidence="2">
    <location>
        <begin position="58"/>
        <end position="113"/>
    </location>
</feature>
<dbReference type="InterPro" id="IPR036864">
    <property type="entry name" value="Zn2-C6_fun-type_DNA-bd_sf"/>
</dbReference>
<protein>
    <recommendedName>
        <fullName evidence="3">Zn(2)-C6 fungal-type domain-containing protein</fullName>
    </recommendedName>
</protein>
<organism evidence="4 5">
    <name type="scientific">Amniculicola lignicola CBS 123094</name>
    <dbReference type="NCBI Taxonomy" id="1392246"/>
    <lineage>
        <taxon>Eukaryota</taxon>
        <taxon>Fungi</taxon>
        <taxon>Dikarya</taxon>
        <taxon>Ascomycota</taxon>
        <taxon>Pezizomycotina</taxon>
        <taxon>Dothideomycetes</taxon>
        <taxon>Pleosporomycetidae</taxon>
        <taxon>Pleosporales</taxon>
        <taxon>Amniculicolaceae</taxon>
        <taxon>Amniculicola</taxon>
    </lineage>
</organism>
<keyword evidence="5" id="KW-1185">Reference proteome</keyword>
<name>A0A6A5VWG9_9PLEO</name>
<dbReference type="GO" id="GO:0008270">
    <property type="term" value="F:zinc ion binding"/>
    <property type="evidence" value="ECO:0007669"/>
    <property type="project" value="InterPro"/>
</dbReference>
<keyword evidence="1" id="KW-0539">Nucleus</keyword>
<dbReference type="PROSITE" id="PS00463">
    <property type="entry name" value="ZN2_CY6_FUNGAL_1"/>
    <property type="match status" value="1"/>
</dbReference>
<dbReference type="SMART" id="SM00066">
    <property type="entry name" value="GAL4"/>
    <property type="match status" value="1"/>
</dbReference>
<dbReference type="PANTHER" id="PTHR38791:SF12">
    <property type="entry name" value="TRANSCRIPTION FACTOR DOMAIN-CONTAINING PROTEIN-RELATED"/>
    <property type="match status" value="1"/>
</dbReference>
<dbReference type="InterPro" id="IPR001138">
    <property type="entry name" value="Zn2Cys6_DnaBD"/>
</dbReference>
<dbReference type="SUPFAM" id="SSF57701">
    <property type="entry name" value="Zn2/Cys6 DNA-binding domain"/>
    <property type="match status" value="1"/>
</dbReference>
<proteinExistence type="predicted"/>
<feature type="domain" description="Zn(2)-C6 fungal-type" evidence="3">
    <location>
        <begin position="10"/>
        <end position="40"/>
    </location>
</feature>
<dbReference type="CDD" id="cd00067">
    <property type="entry name" value="GAL4"/>
    <property type="match status" value="1"/>
</dbReference>
<reference evidence="4" key="1">
    <citation type="journal article" date="2020" name="Stud. Mycol.">
        <title>101 Dothideomycetes genomes: a test case for predicting lifestyles and emergence of pathogens.</title>
        <authorList>
            <person name="Haridas S."/>
            <person name="Albert R."/>
            <person name="Binder M."/>
            <person name="Bloem J."/>
            <person name="Labutti K."/>
            <person name="Salamov A."/>
            <person name="Andreopoulos B."/>
            <person name="Baker S."/>
            <person name="Barry K."/>
            <person name="Bills G."/>
            <person name="Bluhm B."/>
            <person name="Cannon C."/>
            <person name="Castanera R."/>
            <person name="Culley D."/>
            <person name="Daum C."/>
            <person name="Ezra D."/>
            <person name="Gonzalez J."/>
            <person name="Henrissat B."/>
            <person name="Kuo A."/>
            <person name="Liang C."/>
            <person name="Lipzen A."/>
            <person name="Lutzoni F."/>
            <person name="Magnuson J."/>
            <person name="Mondo S."/>
            <person name="Nolan M."/>
            <person name="Ohm R."/>
            <person name="Pangilinan J."/>
            <person name="Park H.-J."/>
            <person name="Ramirez L."/>
            <person name="Alfaro M."/>
            <person name="Sun H."/>
            <person name="Tritt A."/>
            <person name="Yoshinaga Y."/>
            <person name="Zwiers L.-H."/>
            <person name="Turgeon B."/>
            <person name="Goodwin S."/>
            <person name="Spatafora J."/>
            <person name="Crous P."/>
            <person name="Grigoriev I."/>
        </authorList>
    </citation>
    <scope>NUCLEOTIDE SEQUENCE</scope>
    <source>
        <strain evidence="4">CBS 123094</strain>
    </source>
</reference>
<dbReference type="Pfam" id="PF11951">
    <property type="entry name" value="Fungal_trans_2"/>
    <property type="match status" value="1"/>
</dbReference>
<evidence type="ECO:0000256" key="2">
    <source>
        <dbReference type="SAM" id="MobiDB-lite"/>
    </source>
</evidence>
<sequence length="755" mass="83161">MSYRGRPSKGCESCRSRKVKCDEGKPRCGRCTKSHNECKYRDQADLLFRNQTAFAAQKAEESWRKRAKSHTRASSSDASRPSPPSIGSQQSPPSERLSPESNHHESPVNEQSSLVLPHASSFTASEFHNLNAASYDVFGTGDVDALSIGFLDSLSLGYELQPDPAQRAYDRFVYDFVVPESPDKEPGAPSDSLWDFIPALYQYAREDSCLATIVRSVSFANYANRYRDSHARQSADEAFGKAIKLLQKAIQSKKDAATDATLAAVYLMGVYENLTSSAYSGGYLAHKEGANALIKLRTMEEFYSNPISARLYESSYAQMIIGNLQMAMPPTLPIKNLVAARQFLPQLYSTSGIYVIQIISEEAELHSEWHKMRQSAISSPPTSRSDLQAFLSKALTLVAKFQAWEDSLPPSWQYQVQPNTREVRSRYDARWVNLILGGAGAPAEIHAYSSLKKAWIWMFYRTSRIFLLRDLLEVLNWMLKLPESSPSTSPNHAFMDASHGASSFASSEALDTTWLQRQHSNATNQLITVVERSAAAILGHFTVPIHTKSAQDVCGIRGYTSFWSLGVLDAVLKSGLVPDSGPVRPTPPPTHEPYQDPSVWTTCPDLSASYLKHGPGTAHPAYHDLGTAQHIPSTFQTLPTTSLPAPIPALPQTSQAHIQPLPEFPILSKNHPFDSSAPHPFDVSTHLGLANPLLPTSPSPQTPLIDVNARRQWLHGIIFYLGSELGIKKGLAILALEGSLDRFHPAVDSGGTLRG</sequence>
<dbReference type="Proteomes" id="UP000799779">
    <property type="component" value="Unassembled WGS sequence"/>
</dbReference>
<dbReference type="AlphaFoldDB" id="A0A6A5VWG9"/>
<dbReference type="OrthoDB" id="2991872at2759"/>
<dbReference type="InterPro" id="IPR021858">
    <property type="entry name" value="Fun_TF"/>
</dbReference>
<dbReference type="EMBL" id="ML977687">
    <property type="protein sequence ID" value="KAF1993750.1"/>
    <property type="molecule type" value="Genomic_DNA"/>
</dbReference>